<name>A0A9Q2PDI4_RHOHA</name>
<protein>
    <submittedName>
        <fullName evidence="1">Uncharacterized protein</fullName>
    </submittedName>
</protein>
<dbReference type="Proteomes" id="UP000808906">
    <property type="component" value="Unassembled WGS sequence"/>
</dbReference>
<gene>
    <name evidence="1" type="ORF">GS441_19550</name>
</gene>
<evidence type="ECO:0000313" key="1">
    <source>
        <dbReference type="EMBL" id="MBM4567532.1"/>
    </source>
</evidence>
<proteinExistence type="predicted"/>
<comment type="caution">
    <text evidence="1">The sequence shown here is derived from an EMBL/GenBank/DDBJ whole genome shotgun (WGS) entry which is preliminary data.</text>
</comment>
<reference evidence="1" key="1">
    <citation type="submission" date="2019-11" db="EMBL/GenBank/DDBJ databases">
        <title>Spread of Macrolides and rifampicin resistant Rhodococcus equi in clinical isolates in the USA.</title>
        <authorList>
            <person name="Alvarez-Narvaez S."/>
            <person name="Huber L."/>
            <person name="Cohen N.D."/>
            <person name="Slovis N."/>
            <person name="Greiter M."/>
            <person name="Giguere S."/>
            <person name="Hart K."/>
        </authorList>
    </citation>
    <scope>NUCLEOTIDE SEQUENCE</scope>
    <source>
        <strain evidence="1">Lh_17</strain>
    </source>
</reference>
<accession>A0A9Q2PDI4</accession>
<sequence>MVADLTVPVRLTVLRCKTSVGALRGDPATVLEAWSFGNVPALIIASSRSYSSDISFVDDPLVNR</sequence>
<organism evidence="1 2">
    <name type="scientific">Rhodococcus hoagii</name>
    <name type="common">Corynebacterium equii</name>
    <dbReference type="NCBI Taxonomy" id="43767"/>
    <lineage>
        <taxon>Bacteria</taxon>
        <taxon>Bacillati</taxon>
        <taxon>Actinomycetota</taxon>
        <taxon>Actinomycetes</taxon>
        <taxon>Mycobacteriales</taxon>
        <taxon>Nocardiaceae</taxon>
        <taxon>Prescottella</taxon>
    </lineage>
</organism>
<dbReference type="AlphaFoldDB" id="A0A9Q2PDI4"/>
<dbReference type="EMBL" id="WUXR01000012">
    <property type="protein sequence ID" value="MBM4567532.1"/>
    <property type="molecule type" value="Genomic_DNA"/>
</dbReference>
<evidence type="ECO:0000313" key="2">
    <source>
        <dbReference type="Proteomes" id="UP000808906"/>
    </source>
</evidence>